<name>A0A4R1LDT1_9BACT</name>
<keyword evidence="3" id="KW-1185">Reference proteome</keyword>
<evidence type="ECO:0000256" key="1">
    <source>
        <dbReference type="SAM" id="Phobius"/>
    </source>
</evidence>
<protein>
    <submittedName>
        <fullName evidence="2">Uncharacterized protein</fullName>
    </submittedName>
</protein>
<keyword evidence="1" id="KW-1133">Transmembrane helix</keyword>
<reference evidence="2 3" key="1">
    <citation type="submission" date="2019-03" db="EMBL/GenBank/DDBJ databases">
        <title>Genomic Encyclopedia of Type Strains, Phase IV (KMG-IV): sequencing the most valuable type-strain genomes for metagenomic binning, comparative biology and taxonomic classification.</title>
        <authorList>
            <person name="Goeker M."/>
        </authorList>
    </citation>
    <scope>NUCLEOTIDE SEQUENCE [LARGE SCALE GENOMIC DNA]</scope>
    <source>
        <strain evidence="2 3">DSM 103428</strain>
    </source>
</reference>
<dbReference type="Proteomes" id="UP000295210">
    <property type="component" value="Unassembled WGS sequence"/>
</dbReference>
<gene>
    <name evidence="2" type="ORF">C7378_0691</name>
</gene>
<evidence type="ECO:0000313" key="2">
    <source>
        <dbReference type="EMBL" id="TCK75700.1"/>
    </source>
</evidence>
<feature type="transmembrane region" description="Helical" evidence="1">
    <location>
        <begin position="43"/>
        <end position="62"/>
    </location>
</feature>
<comment type="caution">
    <text evidence="2">The sequence shown here is derived from an EMBL/GenBank/DDBJ whole genome shotgun (WGS) entry which is preliminary data.</text>
</comment>
<proteinExistence type="predicted"/>
<accession>A0A4R1LDT1</accession>
<sequence>MATLTLIIGVILLGIGVLGHRYGTRRRRVAAPDELMARKWVMTIGSVIVALWFVAFSAAHLLHYSHSGRW</sequence>
<evidence type="ECO:0000313" key="3">
    <source>
        <dbReference type="Proteomes" id="UP000295210"/>
    </source>
</evidence>
<dbReference type="EMBL" id="SMGK01000001">
    <property type="protein sequence ID" value="TCK75700.1"/>
    <property type="molecule type" value="Genomic_DNA"/>
</dbReference>
<dbReference type="OrthoDB" id="123402at2"/>
<dbReference type="RefSeq" id="WP_131991680.1">
    <property type="nucleotide sequence ID" value="NZ_SMGK01000001.1"/>
</dbReference>
<organism evidence="2 3">
    <name type="scientific">Acidipila rosea</name>
    <dbReference type="NCBI Taxonomy" id="768535"/>
    <lineage>
        <taxon>Bacteria</taxon>
        <taxon>Pseudomonadati</taxon>
        <taxon>Acidobacteriota</taxon>
        <taxon>Terriglobia</taxon>
        <taxon>Terriglobales</taxon>
        <taxon>Acidobacteriaceae</taxon>
        <taxon>Acidipila</taxon>
    </lineage>
</organism>
<dbReference type="AlphaFoldDB" id="A0A4R1LDT1"/>
<keyword evidence="1" id="KW-0472">Membrane</keyword>
<keyword evidence="1" id="KW-0812">Transmembrane</keyword>